<protein>
    <recommendedName>
        <fullName evidence="6 7">Ribonuclease P protein component</fullName>
        <shortName evidence="6">RNase P protein</shortName>
        <shortName evidence="6">RNaseP protein</shortName>
        <ecNumber evidence="6 7">3.1.26.5</ecNumber>
    </recommendedName>
    <alternativeName>
        <fullName evidence="6">Protein C5</fullName>
    </alternativeName>
</protein>
<dbReference type="GO" id="GO:0042781">
    <property type="term" value="F:3'-tRNA processing endoribonuclease activity"/>
    <property type="evidence" value="ECO:0007669"/>
    <property type="project" value="TreeGrafter"/>
</dbReference>
<dbReference type="GO" id="GO:0004526">
    <property type="term" value="F:ribonuclease P activity"/>
    <property type="evidence" value="ECO:0007669"/>
    <property type="project" value="UniProtKB-UniRule"/>
</dbReference>
<evidence type="ECO:0000256" key="3">
    <source>
        <dbReference type="ARBA" id="ARBA00022759"/>
    </source>
</evidence>
<dbReference type="GO" id="GO:0001682">
    <property type="term" value="P:tRNA 5'-leader removal"/>
    <property type="evidence" value="ECO:0007669"/>
    <property type="project" value="UniProtKB-UniRule"/>
</dbReference>
<keyword evidence="4 6" id="KW-0378">Hydrolase</keyword>
<dbReference type="PANTHER" id="PTHR33992:SF1">
    <property type="entry name" value="RIBONUCLEASE P PROTEIN COMPONENT"/>
    <property type="match status" value="1"/>
</dbReference>
<dbReference type="EMBL" id="CP080507">
    <property type="protein sequence ID" value="QYM79240.1"/>
    <property type="molecule type" value="Genomic_DNA"/>
</dbReference>
<keyword evidence="1 6" id="KW-0819">tRNA processing</keyword>
<dbReference type="InterPro" id="IPR020568">
    <property type="entry name" value="Ribosomal_Su5_D2-typ_SF"/>
</dbReference>
<keyword evidence="9" id="KW-1185">Reference proteome</keyword>
<dbReference type="SUPFAM" id="SSF54211">
    <property type="entry name" value="Ribosomal protein S5 domain 2-like"/>
    <property type="match status" value="1"/>
</dbReference>
<organism evidence="8 9">
    <name type="scientific">Horticoccus luteus</name>
    <dbReference type="NCBI Taxonomy" id="2862869"/>
    <lineage>
        <taxon>Bacteria</taxon>
        <taxon>Pseudomonadati</taxon>
        <taxon>Verrucomicrobiota</taxon>
        <taxon>Opitutia</taxon>
        <taxon>Opitutales</taxon>
        <taxon>Opitutaceae</taxon>
        <taxon>Horticoccus</taxon>
    </lineage>
</organism>
<dbReference type="RefSeq" id="WP_220162858.1">
    <property type="nucleotide sequence ID" value="NZ_CP080507.1"/>
</dbReference>
<keyword evidence="2 6" id="KW-0540">Nuclease</keyword>
<keyword evidence="3 6" id="KW-0255">Endonuclease</keyword>
<proteinExistence type="inferred from homology"/>
<evidence type="ECO:0000313" key="9">
    <source>
        <dbReference type="Proteomes" id="UP000825051"/>
    </source>
</evidence>
<dbReference type="KEGG" id="ole:K0B96_01080"/>
<dbReference type="GO" id="GO:0030677">
    <property type="term" value="C:ribonuclease P complex"/>
    <property type="evidence" value="ECO:0007669"/>
    <property type="project" value="TreeGrafter"/>
</dbReference>
<accession>A0A8F9XHE3</accession>
<dbReference type="InterPro" id="IPR014721">
    <property type="entry name" value="Ribsml_uS5_D2-typ_fold_subgr"/>
</dbReference>
<evidence type="ECO:0000256" key="7">
    <source>
        <dbReference type="NCBIfam" id="TIGR00188"/>
    </source>
</evidence>
<evidence type="ECO:0000256" key="4">
    <source>
        <dbReference type="ARBA" id="ARBA00022801"/>
    </source>
</evidence>
<reference evidence="8" key="1">
    <citation type="submission" date="2021-08" db="EMBL/GenBank/DDBJ databases">
        <title>Genome of a novel bacterium of the phylum Verrucomicrobia, Oleiharenicola sp. KSB-15.</title>
        <authorList>
            <person name="Chung J.-H."/>
            <person name="Ahn J.-H."/>
            <person name="Yoon Y."/>
            <person name="Kim D.-Y."/>
            <person name="An S.-H."/>
            <person name="Park I."/>
            <person name="Yeon J."/>
        </authorList>
    </citation>
    <scope>NUCLEOTIDE SEQUENCE</scope>
    <source>
        <strain evidence="8">KSB-15</strain>
    </source>
</reference>
<dbReference type="InterPro" id="IPR000100">
    <property type="entry name" value="RNase_P"/>
</dbReference>
<evidence type="ECO:0000256" key="1">
    <source>
        <dbReference type="ARBA" id="ARBA00022694"/>
    </source>
</evidence>
<dbReference type="AlphaFoldDB" id="A0A8F9XHE3"/>
<dbReference type="GO" id="GO:0000049">
    <property type="term" value="F:tRNA binding"/>
    <property type="evidence" value="ECO:0007669"/>
    <property type="project" value="UniProtKB-UniRule"/>
</dbReference>
<name>A0A8F9XHE3_9BACT</name>
<gene>
    <name evidence="6 8" type="primary">rnpA</name>
    <name evidence="8" type="ORF">K0B96_01080</name>
</gene>
<comment type="similarity">
    <text evidence="6">Belongs to the RnpA family.</text>
</comment>
<dbReference type="Proteomes" id="UP000825051">
    <property type="component" value="Chromosome"/>
</dbReference>
<evidence type="ECO:0000256" key="6">
    <source>
        <dbReference type="HAMAP-Rule" id="MF_00227"/>
    </source>
</evidence>
<evidence type="ECO:0000256" key="5">
    <source>
        <dbReference type="ARBA" id="ARBA00022884"/>
    </source>
</evidence>
<sequence length="117" mass="13710">MRFRPEQHLRRQSDFRAVREQGRRFDGGAFTVWWRRRETDETGPARIGFVASRAAVGNAVQRARAKRRLREMARRHQSLVPAGYDLMIIARRSATTVPWNEMEQRFAAACRKTFPHA</sequence>
<comment type="catalytic activity">
    <reaction evidence="6">
        <text>Endonucleolytic cleavage of RNA, removing 5'-extranucleotides from tRNA precursor.</text>
        <dbReference type="EC" id="3.1.26.5"/>
    </reaction>
</comment>
<dbReference type="EC" id="3.1.26.5" evidence="6 7"/>
<comment type="function">
    <text evidence="6">RNaseP catalyzes the removal of the 5'-leader sequence from pre-tRNA to produce the mature 5'-terminus. It can also cleave other RNA substrates such as 4.5S RNA. The protein component plays an auxiliary but essential role in vivo by binding to the 5'-leader sequence and broadening the substrate specificity of the ribozyme.</text>
</comment>
<evidence type="ECO:0000256" key="2">
    <source>
        <dbReference type="ARBA" id="ARBA00022722"/>
    </source>
</evidence>
<evidence type="ECO:0000313" key="8">
    <source>
        <dbReference type="EMBL" id="QYM79240.1"/>
    </source>
</evidence>
<dbReference type="HAMAP" id="MF_00227">
    <property type="entry name" value="RNase_P"/>
    <property type="match status" value="1"/>
</dbReference>
<dbReference type="PANTHER" id="PTHR33992">
    <property type="entry name" value="RIBONUCLEASE P PROTEIN COMPONENT"/>
    <property type="match status" value="1"/>
</dbReference>
<dbReference type="Pfam" id="PF00825">
    <property type="entry name" value="Ribonuclease_P"/>
    <property type="match status" value="1"/>
</dbReference>
<dbReference type="NCBIfam" id="TIGR00188">
    <property type="entry name" value="rnpA"/>
    <property type="match status" value="1"/>
</dbReference>
<keyword evidence="5 6" id="KW-0694">RNA-binding</keyword>
<comment type="subunit">
    <text evidence="6">Consists of a catalytic RNA component (M1 or rnpB) and a protein subunit.</text>
</comment>
<dbReference type="Gene3D" id="3.30.230.10">
    <property type="match status" value="1"/>
</dbReference>